<dbReference type="SUPFAM" id="SSF51338">
    <property type="entry name" value="Composite domain of metallo-dependent hydrolases"/>
    <property type="match status" value="1"/>
</dbReference>
<sequence>MSLVACTTIATASKSLLEGGKIIRFGKITQSVETLRDNSILVEEDKILKSFPKVSNETIADDTTVIPAVGKIITPGFIDPHRNLFQSIPNVINHFGPEDIYYSQLIRVWGSLEADATSVVDHSYGTFSEATLEASLKASIDTCARVWWCLGFHQIPGEFTFVEQSKSASSVSLGISYDQFADGTKDNVEEVIRLIRPMFLHQLGLLNESYPVIFSHATSLSPNEATILRQYYHHVAIAPEPEMHFGHGYPHSHKIMDQVSLAIDASWAWSADPDFQARIWRQSVPLRLYQSSLDDWAVPNHKLMSVEQVFLMATYSGAKVQDERICVLSQRAPKLILWSLTAMPLTYWDGQIQSQLSF</sequence>
<dbReference type="Proteomes" id="UP000076584">
    <property type="component" value="Unassembled WGS sequence"/>
</dbReference>
<dbReference type="InterPro" id="IPR011059">
    <property type="entry name" value="Metal-dep_hydrolase_composite"/>
</dbReference>
<dbReference type="PANTHER" id="PTHR11271">
    <property type="entry name" value="GUANINE DEAMINASE"/>
    <property type="match status" value="1"/>
</dbReference>
<keyword evidence="6" id="KW-1185">Reference proteome</keyword>
<keyword evidence="2" id="KW-0479">Metal-binding</keyword>
<dbReference type="GO" id="GO:0046872">
    <property type="term" value="F:metal ion binding"/>
    <property type="evidence" value="ECO:0007669"/>
    <property type="project" value="UniProtKB-KW"/>
</dbReference>
<protein>
    <submittedName>
        <fullName evidence="5">Amidohydrolase family protein</fullName>
    </submittedName>
</protein>
<evidence type="ECO:0000256" key="1">
    <source>
        <dbReference type="ARBA" id="ARBA00001947"/>
    </source>
</evidence>
<evidence type="ECO:0000256" key="4">
    <source>
        <dbReference type="ARBA" id="ARBA00022833"/>
    </source>
</evidence>
<dbReference type="EMBL" id="LFIW01001390">
    <property type="protein sequence ID" value="KZL82390.1"/>
    <property type="molecule type" value="Genomic_DNA"/>
</dbReference>
<keyword evidence="4" id="KW-0862">Zinc</keyword>
<organism evidence="5 6">
    <name type="scientific">Colletotrichum incanum</name>
    <name type="common">Soybean anthracnose fungus</name>
    <dbReference type="NCBI Taxonomy" id="1573173"/>
    <lineage>
        <taxon>Eukaryota</taxon>
        <taxon>Fungi</taxon>
        <taxon>Dikarya</taxon>
        <taxon>Ascomycota</taxon>
        <taxon>Pezizomycotina</taxon>
        <taxon>Sordariomycetes</taxon>
        <taxon>Hypocreomycetidae</taxon>
        <taxon>Glomerellales</taxon>
        <taxon>Glomerellaceae</taxon>
        <taxon>Colletotrichum</taxon>
        <taxon>Colletotrichum spaethianum species complex</taxon>
    </lineage>
</organism>
<reference evidence="5 6" key="1">
    <citation type="submission" date="2015-06" db="EMBL/GenBank/DDBJ databases">
        <title>Survival trade-offs in plant roots during colonization by closely related pathogenic and mutualistic fungi.</title>
        <authorList>
            <person name="Hacquard S."/>
            <person name="Kracher B."/>
            <person name="Hiruma K."/>
            <person name="Weinman A."/>
            <person name="Muench P."/>
            <person name="Garrido Oter R."/>
            <person name="Ver Loren van Themaat E."/>
            <person name="Dallerey J.-F."/>
            <person name="Damm U."/>
            <person name="Henrissat B."/>
            <person name="Lespinet O."/>
            <person name="Thon M."/>
            <person name="Kemen E."/>
            <person name="McHardy A.C."/>
            <person name="Schulze-Lefert P."/>
            <person name="O'Connell R.J."/>
        </authorList>
    </citation>
    <scope>NUCLEOTIDE SEQUENCE [LARGE SCALE GENOMIC DNA]</scope>
    <source>
        <strain evidence="5 6">MAFF 238704</strain>
    </source>
</reference>
<keyword evidence="3 5" id="KW-0378">Hydrolase</keyword>
<dbReference type="InterPro" id="IPR051607">
    <property type="entry name" value="Metallo-dep_hydrolases"/>
</dbReference>
<dbReference type="InterPro" id="IPR032466">
    <property type="entry name" value="Metal_Hydrolase"/>
</dbReference>
<proteinExistence type="predicted"/>
<comment type="cofactor">
    <cofactor evidence="1">
        <name>Zn(2+)</name>
        <dbReference type="ChEBI" id="CHEBI:29105"/>
    </cofactor>
</comment>
<evidence type="ECO:0000256" key="3">
    <source>
        <dbReference type="ARBA" id="ARBA00022801"/>
    </source>
</evidence>
<evidence type="ECO:0000256" key="2">
    <source>
        <dbReference type="ARBA" id="ARBA00022723"/>
    </source>
</evidence>
<evidence type="ECO:0000313" key="6">
    <source>
        <dbReference type="Proteomes" id="UP000076584"/>
    </source>
</evidence>
<dbReference type="PANTHER" id="PTHR11271:SF37">
    <property type="entry name" value="FAMILY PROTEIN, PUTATIVE (AFU_ORTHOLOGUE AFUA_4G00460)-RELATED"/>
    <property type="match status" value="1"/>
</dbReference>
<dbReference type="STRING" id="1573173.A0A167CBS3"/>
<dbReference type="CDD" id="cd01292">
    <property type="entry name" value="metallo-dependent_hydrolases"/>
    <property type="match status" value="1"/>
</dbReference>
<dbReference type="Gene3D" id="2.30.40.10">
    <property type="entry name" value="Urease, subunit C, domain 1"/>
    <property type="match status" value="1"/>
</dbReference>
<gene>
    <name evidence="5" type="ORF">CI238_10711</name>
</gene>
<name>A0A167CBS3_COLIC</name>
<comment type="caution">
    <text evidence="5">The sequence shown here is derived from an EMBL/GenBank/DDBJ whole genome shotgun (WGS) entry which is preliminary data.</text>
</comment>
<accession>A0A167CBS3</accession>
<dbReference type="SUPFAM" id="SSF51556">
    <property type="entry name" value="Metallo-dependent hydrolases"/>
    <property type="match status" value="1"/>
</dbReference>
<dbReference type="AlphaFoldDB" id="A0A167CBS3"/>
<dbReference type="Gene3D" id="3.20.20.140">
    <property type="entry name" value="Metal-dependent hydrolases"/>
    <property type="match status" value="2"/>
</dbReference>
<dbReference type="GO" id="GO:0019239">
    <property type="term" value="F:deaminase activity"/>
    <property type="evidence" value="ECO:0007669"/>
    <property type="project" value="TreeGrafter"/>
</dbReference>
<evidence type="ECO:0000313" key="5">
    <source>
        <dbReference type="EMBL" id="KZL82390.1"/>
    </source>
</evidence>
<dbReference type="GO" id="GO:0005829">
    <property type="term" value="C:cytosol"/>
    <property type="evidence" value="ECO:0007669"/>
    <property type="project" value="TreeGrafter"/>
</dbReference>